<keyword evidence="1" id="KW-0812">Transmembrane</keyword>
<evidence type="ECO:0000313" key="2">
    <source>
        <dbReference type="EMBL" id="RWX44444.1"/>
    </source>
</evidence>
<name>A0A3S3QWT0_9BACT</name>
<protein>
    <submittedName>
        <fullName evidence="2">Uncharacterized protein</fullName>
    </submittedName>
</protein>
<reference evidence="2 3" key="1">
    <citation type="submission" date="2017-01" db="EMBL/GenBank/DDBJ databases">
        <title>The cable genome- insights into the physiology and evolution of filamentous bacteria capable of sulfide oxidation via long distance electron transfer.</title>
        <authorList>
            <person name="Schreiber L."/>
            <person name="Bjerg J.T."/>
            <person name="Boggild A."/>
            <person name="Van De Vossenberg J."/>
            <person name="Meysman F."/>
            <person name="Nielsen L.P."/>
            <person name="Schramm A."/>
            <person name="Kjeldsen K.U."/>
        </authorList>
    </citation>
    <scope>NUCLEOTIDE SEQUENCE [LARGE SCALE GENOMIC DNA]</scope>
    <source>
        <strain evidence="2">MCF</strain>
    </source>
</reference>
<keyword evidence="3" id="KW-1185">Reference proteome</keyword>
<keyword evidence="1" id="KW-1133">Transmembrane helix</keyword>
<dbReference type="Proteomes" id="UP000287853">
    <property type="component" value="Unassembled WGS sequence"/>
</dbReference>
<sequence>MPCYPRGMKIYTKFRSCDSQAENSESFKHNKVVFILVFLLAAGFFPYQESFLGKTVRFISAAYGAEFPRQLSSSAGSSQPTTSFSAGIKQNIMQNITQNVQQNIVQATSLMQQSRTINNSTCGRPWQIPLSEIHGRIRNVEYRVQPLTGQRGLHLDIETSEQTETVIHVYPERLTAKCPSVFYFHVGDSVTVTGSEFFTSKGGMQQNICAATITQEEKVLDVRDPITGDLERQLCCQEICEKNCVGLPFMCDRMCMGNCGNKRLKAVFQNLPYQHPSWDKDYATTTFEH</sequence>
<gene>
    <name evidence="2" type="ORF">H206_01718</name>
</gene>
<keyword evidence="1" id="KW-0472">Membrane</keyword>
<evidence type="ECO:0000313" key="3">
    <source>
        <dbReference type="Proteomes" id="UP000287853"/>
    </source>
</evidence>
<proteinExistence type="predicted"/>
<dbReference type="EMBL" id="MTKO01000094">
    <property type="protein sequence ID" value="RWX44444.1"/>
    <property type="molecule type" value="Genomic_DNA"/>
</dbReference>
<evidence type="ECO:0000256" key="1">
    <source>
        <dbReference type="SAM" id="Phobius"/>
    </source>
</evidence>
<comment type="caution">
    <text evidence="2">The sequence shown here is derived from an EMBL/GenBank/DDBJ whole genome shotgun (WGS) entry which is preliminary data.</text>
</comment>
<feature type="transmembrane region" description="Helical" evidence="1">
    <location>
        <begin position="32"/>
        <end position="48"/>
    </location>
</feature>
<organism evidence="2 3">
    <name type="scientific">Candidatus Electrothrix aarhusensis</name>
    <dbReference type="NCBI Taxonomy" id="1859131"/>
    <lineage>
        <taxon>Bacteria</taxon>
        <taxon>Pseudomonadati</taxon>
        <taxon>Thermodesulfobacteriota</taxon>
        <taxon>Desulfobulbia</taxon>
        <taxon>Desulfobulbales</taxon>
        <taxon>Desulfobulbaceae</taxon>
        <taxon>Candidatus Electrothrix</taxon>
    </lineage>
</organism>
<dbReference type="AlphaFoldDB" id="A0A3S3QWT0"/>
<accession>A0A3S3QWT0</accession>